<sequence>PDPATARALAALTDGLMLQLLLTGRRADRTELRELFARCCPEL</sequence>
<gene>
    <name evidence="2" type="ORF">H3146_18095</name>
</gene>
<dbReference type="Gene3D" id="1.10.357.10">
    <property type="entry name" value="Tetracycline Repressor, domain 2"/>
    <property type="match status" value="1"/>
</dbReference>
<evidence type="ECO:0000313" key="2">
    <source>
        <dbReference type="EMBL" id="MBB1255250.1"/>
    </source>
</evidence>
<name>A0A7W3ZP49_9ACTN</name>
<dbReference type="InterPro" id="IPR036271">
    <property type="entry name" value="Tet_transcr_reg_TetR-rel_C_sf"/>
</dbReference>
<dbReference type="AlphaFoldDB" id="A0A7W3ZP49"/>
<reference evidence="3" key="1">
    <citation type="submission" date="2020-05" db="EMBL/GenBank/DDBJ databases">
        <title>Classification of alakaliphilic streptomycetes isolated from an alkaline soil next to Lonar Crater, India and a proposal for the recognition of Streptomyces alkaliterrae sp. nov.</title>
        <authorList>
            <person name="Golinska P."/>
        </authorList>
    </citation>
    <scope>NUCLEOTIDE SEQUENCE [LARGE SCALE GENOMIC DNA]</scope>
    <source>
        <strain evidence="3">OF3</strain>
    </source>
</reference>
<protein>
    <submittedName>
        <fullName evidence="2">TetR family transcriptional regulator</fullName>
    </submittedName>
</protein>
<organism evidence="2 3">
    <name type="scientific">Streptomyces alkaliterrae</name>
    <dbReference type="NCBI Taxonomy" id="2213162"/>
    <lineage>
        <taxon>Bacteria</taxon>
        <taxon>Bacillati</taxon>
        <taxon>Actinomycetota</taxon>
        <taxon>Actinomycetes</taxon>
        <taxon>Kitasatosporales</taxon>
        <taxon>Streptomycetaceae</taxon>
        <taxon>Streptomyces</taxon>
    </lineage>
</organism>
<dbReference type="InterPro" id="IPR041583">
    <property type="entry name" value="TetR_C_31"/>
</dbReference>
<dbReference type="Proteomes" id="UP000525686">
    <property type="component" value="Unassembled WGS sequence"/>
</dbReference>
<dbReference type="Pfam" id="PF17940">
    <property type="entry name" value="TetR_C_31"/>
    <property type="match status" value="1"/>
</dbReference>
<evidence type="ECO:0000259" key="1">
    <source>
        <dbReference type="Pfam" id="PF17940"/>
    </source>
</evidence>
<evidence type="ECO:0000313" key="3">
    <source>
        <dbReference type="Proteomes" id="UP000525686"/>
    </source>
</evidence>
<accession>A0A7W3ZP49</accession>
<dbReference type="EMBL" id="JABJWZ010000182">
    <property type="protein sequence ID" value="MBB1255250.1"/>
    <property type="molecule type" value="Genomic_DNA"/>
</dbReference>
<feature type="domain" description="Tetracyclin repressor-like C-terminal group 31" evidence="1">
    <location>
        <begin position="1"/>
        <end position="39"/>
    </location>
</feature>
<dbReference type="SUPFAM" id="SSF48498">
    <property type="entry name" value="Tetracyclin repressor-like, C-terminal domain"/>
    <property type="match status" value="1"/>
</dbReference>
<proteinExistence type="predicted"/>
<comment type="caution">
    <text evidence="2">The sequence shown here is derived from an EMBL/GenBank/DDBJ whole genome shotgun (WGS) entry which is preliminary data.</text>
</comment>
<feature type="non-terminal residue" evidence="2">
    <location>
        <position position="1"/>
    </location>
</feature>